<protein>
    <recommendedName>
        <fullName evidence="6">ADP-dependent (S)-NAD(P)H-hydrate dehydratase</fullName>
        <ecNumber evidence="6">4.2.1.136</ecNumber>
    </recommendedName>
    <alternativeName>
        <fullName evidence="6">ADP-dependent NAD(P)HX dehydratase</fullName>
    </alternativeName>
</protein>
<evidence type="ECO:0000256" key="4">
    <source>
        <dbReference type="ARBA" id="ARBA00023027"/>
    </source>
</evidence>
<keyword evidence="10" id="KW-1185">Reference proteome</keyword>
<gene>
    <name evidence="6" type="primary">nnrD</name>
    <name evidence="9" type="ORF">Poly51_22630</name>
</gene>
<feature type="binding site" evidence="6">
    <location>
        <position position="136"/>
    </location>
    <ligand>
        <name>(6S)-NADPHX</name>
        <dbReference type="ChEBI" id="CHEBI:64076"/>
    </ligand>
</feature>
<dbReference type="CDD" id="cd01171">
    <property type="entry name" value="YXKO-related"/>
    <property type="match status" value="1"/>
</dbReference>
<dbReference type="InterPro" id="IPR029056">
    <property type="entry name" value="Ribokinase-like"/>
</dbReference>
<dbReference type="GO" id="GO:0052856">
    <property type="term" value="F:NAD(P)HX epimerase activity"/>
    <property type="evidence" value="ECO:0007669"/>
    <property type="project" value="TreeGrafter"/>
</dbReference>
<dbReference type="GO" id="GO:0052855">
    <property type="term" value="F:ADP-dependent NAD(P)H-hydrate dehydratase activity"/>
    <property type="evidence" value="ECO:0007669"/>
    <property type="project" value="UniProtKB-UniRule"/>
</dbReference>
<keyword evidence="2 6" id="KW-0067">ATP-binding</keyword>
<comment type="similarity">
    <text evidence="6">Belongs to the NnrD/CARKD family.</text>
</comment>
<comment type="subunit">
    <text evidence="6">Homotetramer.</text>
</comment>
<evidence type="ECO:0000256" key="6">
    <source>
        <dbReference type="HAMAP-Rule" id="MF_01965"/>
    </source>
</evidence>
<reference evidence="9 10" key="1">
    <citation type="submission" date="2019-02" db="EMBL/GenBank/DDBJ databases">
        <title>Deep-cultivation of Planctomycetes and their phenomic and genomic characterization uncovers novel biology.</title>
        <authorList>
            <person name="Wiegand S."/>
            <person name="Jogler M."/>
            <person name="Boedeker C."/>
            <person name="Pinto D."/>
            <person name="Vollmers J."/>
            <person name="Rivas-Marin E."/>
            <person name="Kohn T."/>
            <person name="Peeters S.H."/>
            <person name="Heuer A."/>
            <person name="Rast P."/>
            <person name="Oberbeckmann S."/>
            <person name="Bunk B."/>
            <person name="Jeske O."/>
            <person name="Meyerdierks A."/>
            <person name="Storesund J.E."/>
            <person name="Kallscheuer N."/>
            <person name="Luecker S."/>
            <person name="Lage O.M."/>
            <person name="Pohl T."/>
            <person name="Merkel B.J."/>
            <person name="Hornburger P."/>
            <person name="Mueller R.-W."/>
            <person name="Bruemmer F."/>
            <person name="Labrenz M."/>
            <person name="Spormann A.M."/>
            <person name="Op Den Camp H."/>
            <person name="Overmann J."/>
            <person name="Amann R."/>
            <person name="Jetten M.S.M."/>
            <person name="Mascher T."/>
            <person name="Medema M.H."/>
            <person name="Devos D.P."/>
            <person name="Kaster A.-K."/>
            <person name="Ovreas L."/>
            <person name="Rohde M."/>
            <person name="Galperin M.Y."/>
            <person name="Jogler C."/>
        </authorList>
    </citation>
    <scope>NUCLEOTIDE SEQUENCE [LARGE SCALE GENOMIC DNA]</scope>
    <source>
        <strain evidence="9 10">Poly51</strain>
    </source>
</reference>
<proteinExistence type="inferred from homology"/>
<dbReference type="InterPro" id="IPR017953">
    <property type="entry name" value="Carbohydrate_kinase_pred_CS"/>
</dbReference>
<feature type="binding site" evidence="6">
    <location>
        <begin position="172"/>
        <end position="176"/>
    </location>
    <ligand>
        <name>AMP</name>
        <dbReference type="ChEBI" id="CHEBI:456215"/>
    </ligand>
</feature>
<keyword evidence="7" id="KW-0732">Signal</keyword>
<evidence type="ECO:0000256" key="3">
    <source>
        <dbReference type="ARBA" id="ARBA00022857"/>
    </source>
</evidence>
<comment type="cofactor">
    <cofactor evidence="6">
        <name>Mg(2+)</name>
        <dbReference type="ChEBI" id="CHEBI:18420"/>
    </cofactor>
</comment>
<organism evidence="9 10">
    <name type="scientific">Rubripirellula tenax</name>
    <dbReference type="NCBI Taxonomy" id="2528015"/>
    <lineage>
        <taxon>Bacteria</taxon>
        <taxon>Pseudomonadati</taxon>
        <taxon>Planctomycetota</taxon>
        <taxon>Planctomycetia</taxon>
        <taxon>Pirellulales</taxon>
        <taxon>Pirellulaceae</taxon>
        <taxon>Rubripirellula</taxon>
    </lineage>
</organism>
<feature type="binding site" evidence="6">
    <location>
        <position position="83"/>
    </location>
    <ligand>
        <name>(6S)-NADPHX</name>
        <dbReference type="ChEBI" id="CHEBI:64076"/>
    </ligand>
</feature>
<dbReference type="PANTHER" id="PTHR12592:SF0">
    <property type="entry name" value="ATP-DEPENDENT (S)-NAD(P)H-HYDRATE DEHYDRATASE"/>
    <property type="match status" value="1"/>
</dbReference>
<dbReference type="GO" id="GO:0046496">
    <property type="term" value="P:nicotinamide nucleotide metabolic process"/>
    <property type="evidence" value="ECO:0007669"/>
    <property type="project" value="UniProtKB-UniRule"/>
</dbReference>
<feature type="binding site" evidence="6">
    <location>
        <position position="200"/>
    </location>
    <ligand>
        <name>AMP</name>
        <dbReference type="ChEBI" id="CHEBI:456215"/>
    </ligand>
</feature>
<dbReference type="Gene3D" id="3.40.1190.20">
    <property type="match status" value="1"/>
</dbReference>
<dbReference type="PROSITE" id="PS51383">
    <property type="entry name" value="YJEF_C_3"/>
    <property type="match status" value="1"/>
</dbReference>
<dbReference type="PROSITE" id="PS01050">
    <property type="entry name" value="YJEF_C_2"/>
    <property type="match status" value="1"/>
</dbReference>
<dbReference type="InterPro" id="IPR000631">
    <property type="entry name" value="CARKD"/>
</dbReference>
<keyword evidence="4 6" id="KW-0520">NAD</keyword>
<dbReference type="Proteomes" id="UP000318288">
    <property type="component" value="Unassembled WGS sequence"/>
</dbReference>
<dbReference type="Pfam" id="PF01256">
    <property type="entry name" value="Carb_kinase"/>
    <property type="match status" value="1"/>
</dbReference>
<keyword evidence="5 6" id="KW-0456">Lyase</keyword>
<feature type="binding site" evidence="6">
    <location>
        <position position="201"/>
    </location>
    <ligand>
        <name>(6S)-NADPHX</name>
        <dbReference type="ChEBI" id="CHEBI:64076"/>
    </ligand>
</feature>
<evidence type="ECO:0000256" key="2">
    <source>
        <dbReference type="ARBA" id="ARBA00022840"/>
    </source>
</evidence>
<evidence type="ECO:0000256" key="5">
    <source>
        <dbReference type="ARBA" id="ARBA00023239"/>
    </source>
</evidence>
<feature type="signal peptide" evidence="7">
    <location>
        <begin position="1"/>
        <end position="30"/>
    </location>
</feature>
<evidence type="ECO:0000256" key="1">
    <source>
        <dbReference type="ARBA" id="ARBA00022741"/>
    </source>
</evidence>
<name>A0A5C6FDH8_9BACT</name>
<dbReference type="EMBL" id="SJPW01000002">
    <property type="protein sequence ID" value="TWU59475.1"/>
    <property type="molecule type" value="Genomic_DNA"/>
</dbReference>
<dbReference type="AlphaFoldDB" id="A0A5C6FDH8"/>
<dbReference type="PANTHER" id="PTHR12592">
    <property type="entry name" value="ATP-DEPENDENT (S)-NAD(P)H-HYDRATE DEHYDRATASE FAMILY MEMBER"/>
    <property type="match status" value="1"/>
</dbReference>
<feature type="chain" id="PRO_5022993332" description="ADP-dependent (S)-NAD(P)H-hydrate dehydratase" evidence="7">
    <location>
        <begin position="31"/>
        <end position="257"/>
    </location>
</feature>
<dbReference type="HAMAP" id="MF_01965">
    <property type="entry name" value="NADHX_dehydratase"/>
    <property type="match status" value="1"/>
</dbReference>
<dbReference type="SUPFAM" id="SSF53613">
    <property type="entry name" value="Ribokinase-like"/>
    <property type="match status" value="1"/>
</dbReference>
<comment type="function">
    <text evidence="6">Catalyzes the dehydration of the S-form of NAD(P)HX at the expense of ADP, which is converted to AMP. Together with NAD(P)HX epimerase, which catalyzes the epimerization of the S- and R-forms, the enzyme allows the repair of both epimers of NAD(P)HX, a damaged form of NAD(P)H that is a result of enzymatic or heat-dependent hydration.</text>
</comment>
<keyword evidence="3 6" id="KW-0521">NADP</keyword>
<dbReference type="NCBIfam" id="TIGR00196">
    <property type="entry name" value="yjeF_cterm"/>
    <property type="match status" value="1"/>
</dbReference>
<dbReference type="GO" id="GO:0005524">
    <property type="term" value="F:ATP binding"/>
    <property type="evidence" value="ECO:0007669"/>
    <property type="project" value="UniProtKB-KW"/>
</dbReference>
<accession>A0A5C6FDH8</accession>
<evidence type="ECO:0000313" key="10">
    <source>
        <dbReference type="Proteomes" id="UP000318288"/>
    </source>
</evidence>
<feature type="domain" description="YjeF C-terminal" evidence="8">
    <location>
        <begin position="1"/>
        <end position="257"/>
    </location>
</feature>
<dbReference type="EC" id="4.2.1.136" evidence="6"/>
<evidence type="ECO:0000259" key="8">
    <source>
        <dbReference type="PROSITE" id="PS51383"/>
    </source>
</evidence>
<dbReference type="GO" id="GO:0110051">
    <property type="term" value="P:metabolite repair"/>
    <property type="evidence" value="ECO:0007669"/>
    <property type="project" value="TreeGrafter"/>
</dbReference>
<comment type="catalytic activity">
    <reaction evidence="6">
        <text>(6S)-NADPHX + ADP = AMP + phosphate + NADPH + H(+)</text>
        <dbReference type="Rhea" id="RHEA:32235"/>
        <dbReference type="ChEBI" id="CHEBI:15378"/>
        <dbReference type="ChEBI" id="CHEBI:43474"/>
        <dbReference type="ChEBI" id="CHEBI:57783"/>
        <dbReference type="ChEBI" id="CHEBI:64076"/>
        <dbReference type="ChEBI" id="CHEBI:456215"/>
        <dbReference type="ChEBI" id="CHEBI:456216"/>
        <dbReference type="EC" id="4.2.1.136"/>
    </reaction>
</comment>
<comment type="caution">
    <text evidence="6">Lacks conserved residue(s) required for the propagation of feature annotation.</text>
</comment>
<evidence type="ECO:0000256" key="7">
    <source>
        <dbReference type="SAM" id="SignalP"/>
    </source>
</evidence>
<evidence type="ECO:0000313" key="9">
    <source>
        <dbReference type="EMBL" id="TWU59475.1"/>
    </source>
</evidence>
<comment type="catalytic activity">
    <reaction evidence="6">
        <text>(6S)-NADHX + ADP = AMP + phosphate + NADH + H(+)</text>
        <dbReference type="Rhea" id="RHEA:32223"/>
        <dbReference type="ChEBI" id="CHEBI:15378"/>
        <dbReference type="ChEBI" id="CHEBI:43474"/>
        <dbReference type="ChEBI" id="CHEBI:57945"/>
        <dbReference type="ChEBI" id="CHEBI:64074"/>
        <dbReference type="ChEBI" id="CHEBI:456215"/>
        <dbReference type="ChEBI" id="CHEBI:456216"/>
        <dbReference type="EC" id="4.2.1.136"/>
    </reaction>
</comment>
<sequence length="257" mass="26243" precursor="true">MMIGGSRGMSGSISLAALAALKTGSGLVTAAVPDRCLETVAAFHPCVMTIALPDDEYGAFAVDAPSRLSNALAKFDAVGAGPGMTTGPGSVRIVERLLALTSIPRVLDADAINVMAELDWATTHPDQVGPLVLTPHPGELHRLVGVAPKDRELQIVASETLANRTGAVIVVKGGPTVVVGPDGRYTNTTGNPGMATGGSGDVLTGVIASLLGQGLSPWDAARLGVWIHGRAGDLAATQYGQASMTALEIVHSLHRAF</sequence>
<keyword evidence="1 6" id="KW-0547">Nucleotide-binding</keyword>
<comment type="caution">
    <text evidence="9">The sequence shown here is derived from an EMBL/GenBank/DDBJ whole genome shotgun (WGS) entry which is preliminary data.</text>
</comment>